<dbReference type="GO" id="GO:0000822">
    <property type="term" value="F:inositol hexakisphosphate binding"/>
    <property type="evidence" value="ECO:0007669"/>
    <property type="project" value="TreeGrafter"/>
</dbReference>
<evidence type="ECO:0000256" key="5">
    <source>
        <dbReference type="ARBA" id="ARBA00023136"/>
    </source>
</evidence>
<dbReference type="OrthoDB" id="9970435at2759"/>
<proteinExistence type="inferred from homology"/>
<feature type="transmembrane region" description="Helical" evidence="7">
    <location>
        <begin position="395"/>
        <end position="413"/>
    </location>
</feature>
<dbReference type="Pfam" id="PF03105">
    <property type="entry name" value="SPX"/>
    <property type="match status" value="2"/>
</dbReference>
<feature type="region of interest" description="Disordered" evidence="6">
    <location>
        <begin position="151"/>
        <end position="170"/>
    </location>
</feature>
<name>A0A4S2M150_OPIFE</name>
<keyword evidence="5 7" id="KW-0472">Membrane</keyword>
<feature type="domain" description="SPX" evidence="9">
    <location>
        <begin position="1"/>
        <end position="226"/>
    </location>
</feature>
<dbReference type="Pfam" id="PF03124">
    <property type="entry name" value="EXS"/>
    <property type="match status" value="1"/>
</dbReference>
<organism evidence="10 11">
    <name type="scientific">Opisthorchis felineus</name>
    <dbReference type="NCBI Taxonomy" id="147828"/>
    <lineage>
        <taxon>Eukaryota</taxon>
        <taxon>Metazoa</taxon>
        <taxon>Spiralia</taxon>
        <taxon>Lophotrochozoa</taxon>
        <taxon>Platyhelminthes</taxon>
        <taxon>Trematoda</taxon>
        <taxon>Digenea</taxon>
        <taxon>Opisthorchiida</taxon>
        <taxon>Opisthorchiata</taxon>
        <taxon>Opisthorchiidae</taxon>
        <taxon>Opisthorchis</taxon>
    </lineage>
</organism>
<feature type="transmembrane region" description="Helical" evidence="7">
    <location>
        <begin position="281"/>
        <end position="305"/>
    </location>
</feature>
<comment type="caution">
    <text evidence="10">The sequence shown here is derived from an EMBL/GenBank/DDBJ whole genome shotgun (WGS) entry which is preliminary data.</text>
</comment>
<dbReference type="Proteomes" id="UP000308267">
    <property type="component" value="Unassembled WGS sequence"/>
</dbReference>
<evidence type="ECO:0000256" key="1">
    <source>
        <dbReference type="ARBA" id="ARBA00004141"/>
    </source>
</evidence>
<comment type="similarity">
    <text evidence="2">Belongs to the SYG1 (TC 2.A.94) family.</text>
</comment>
<feature type="compositionally biased region" description="Low complexity" evidence="6">
    <location>
        <begin position="895"/>
        <end position="907"/>
    </location>
</feature>
<evidence type="ECO:0000259" key="9">
    <source>
        <dbReference type="PROSITE" id="PS51382"/>
    </source>
</evidence>
<feature type="transmembrane region" description="Helical" evidence="7">
    <location>
        <begin position="360"/>
        <end position="383"/>
    </location>
</feature>
<reference evidence="10 11" key="1">
    <citation type="journal article" date="2019" name="BMC Genomics">
        <title>New insights from Opisthorchis felineus genome: update on genomics of the epidemiologically important liver flukes.</title>
        <authorList>
            <person name="Ershov N.I."/>
            <person name="Mordvinov V.A."/>
            <person name="Prokhortchouk E.B."/>
            <person name="Pakharukova M.Y."/>
            <person name="Gunbin K.V."/>
            <person name="Ustyantsev K."/>
            <person name="Genaev M.A."/>
            <person name="Blinov A.G."/>
            <person name="Mazur A."/>
            <person name="Boulygina E."/>
            <person name="Tsygankova S."/>
            <person name="Khrameeva E."/>
            <person name="Chekanov N."/>
            <person name="Fan G."/>
            <person name="Xiao A."/>
            <person name="Zhang H."/>
            <person name="Xu X."/>
            <person name="Yang H."/>
            <person name="Solovyev V."/>
            <person name="Lee S.M."/>
            <person name="Liu X."/>
            <person name="Afonnikov D.A."/>
            <person name="Skryabin K.G."/>
        </authorList>
    </citation>
    <scope>NUCLEOTIDE SEQUENCE [LARGE SCALE GENOMIC DNA]</scope>
    <source>
        <strain evidence="10">AK-0245</strain>
        <tissue evidence="10">Whole organism</tissue>
    </source>
</reference>
<dbReference type="PANTHER" id="PTHR10783">
    <property type="entry name" value="XENOTROPIC AND POLYTROPIC RETROVIRUS RECEPTOR 1-RELATED"/>
    <property type="match status" value="1"/>
</dbReference>
<keyword evidence="3 7" id="KW-0812">Transmembrane</keyword>
<protein>
    <recommendedName>
        <fullName evidence="12">SPX domain-containing protein</fullName>
    </recommendedName>
</protein>
<sequence length="1051" mass="120692">MKFAVKLSAHLTPEWRKQYIDYDGLKEFLLTYIDKRTKELKEWDAEFIAFLDEQDKEFFELCSASLIKVNSFFAEKLAESKRKYATLLEELQTFLDPERKKSGLRRSVSRKFRESISRSYAELSEDQGREGSEATNFESHGIDDAHLRRRVRYSSSEQSGRKLSRASHKKEKTYRRLHEFKLAFSEFYLSLVLLQNYQMLNFTGFRKILKKHDKLFRRTNGTEWRKANVDGAEFNINREIDGLITSVEDIYTDKLEHGDRSKAMKRLRVPPLSERHNPKAVFWFGFFGGVFVAQTVVIILTYIFLRPLPANNIPAVRIFRATFLIIFFLSLFGLNTYGWRTSGVNHVLIFEINPRSHLDHYQLFAISFFLANVWGCAVLFYMYSEVLHVPSYLSPLLLVIFLLLCLLNPFNFAQHRARRWLLREFGRMASAPFFEVKFADFWLGDQLNSMTFLFPEIAFFICFYTSQVDWSNGLKYVPLPPDLNIANGTAKPTVPKCAYTFNTFQYTSCQCSGLLFGLEPILRSLPAWFRFAQCLRRYRDMRVKKLSPHVINAGKYSTTFLVQGCTVWRTLSKGSASLIGYLLARIIQSTYSYSWDIRMDWGLLDCQPPHRLLREETVYQCRAYYYFAIVEDFILRFSWAIRIGIEETVACPPEMLATVSATLEVFRRFVWNFFRLENEHLNNCGEFRAVRDIFIRPERREASVNVSNANGLRPLNIGKKFKRKGSDEDLTKVGNSYLQPVDNSSANNTTRSARIWDRVANVFVGQRPAYKTQLDNAGMVEMVEAGQNRVGFQYTIPSKVAIEDNLTHRSAESIYPVAADQAVGDQVDSTCRTNTPPLSRLSSYQQDVESRIRSPMPSIVTLHVPEEATLRKAKSKGTVSFVSLADRSTSPSLNSKDASWDSASSSDGEPTPLRQNATTTTLLIEDPDRMQEKKYATLSPVFTSPNPADAFRPQFTAASYTSLSSTTSEQQDCSTQNTVERIVIVPRTYREADPLQPTTELLTRSPSEVSSMRGQEVQNTPVVCHTPEQSDAQPDRQITIIDHIRSSRSGQ</sequence>
<dbReference type="GO" id="GO:0005794">
    <property type="term" value="C:Golgi apparatus"/>
    <property type="evidence" value="ECO:0007669"/>
    <property type="project" value="TreeGrafter"/>
</dbReference>
<gene>
    <name evidence="10" type="ORF">CRM22_003455</name>
</gene>
<evidence type="ECO:0000256" key="6">
    <source>
        <dbReference type="SAM" id="MobiDB-lite"/>
    </source>
</evidence>
<keyword evidence="4 7" id="KW-1133">Transmembrane helix</keyword>
<dbReference type="PROSITE" id="PS51382">
    <property type="entry name" value="SPX"/>
    <property type="match status" value="1"/>
</dbReference>
<comment type="subcellular location">
    <subcellularLocation>
        <location evidence="1">Membrane</location>
        <topology evidence="1">Multi-pass membrane protein</topology>
    </subcellularLocation>
</comment>
<dbReference type="PANTHER" id="PTHR10783:SF103">
    <property type="entry name" value="SOLUTE CARRIER FAMILY 53 MEMBER 1"/>
    <property type="match status" value="1"/>
</dbReference>
<accession>A0A4S2M150</accession>
<dbReference type="PROSITE" id="PS51380">
    <property type="entry name" value="EXS"/>
    <property type="match status" value="1"/>
</dbReference>
<dbReference type="CDD" id="cd14477">
    <property type="entry name" value="SPX_XPR1_like"/>
    <property type="match status" value="1"/>
</dbReference>
<evidence type="ECO:0000313" key="10">
    <source>
        <dbReference type="EMBL" id="TGZ69932.1"/>
    </source>
</evidence>
<evidence type="ECO:0000256" key="2">
    <source>
        <dbReference type="ARBA" id="ARBA00009665"/>
    </source>
</evidence>
<dbReference type="InterPro" id="IPR004342">
    <property type="entry name" value="EXS_C"/>
</dbReference>
<evidence type="ECO:0000256" key="4">
    <source>
        <dbReference type="ARBA" id="ARBA00022989"/>
    </source>
</evidence>
<dbReference type="GO" id="GO:0006817">
    <property type="term" value="P:phosphate ion transport"/>
    <property type="evidence" value="ECO:0007669"/>
    <property type="project" value="TreeGrafter"/>
</dbReference>
<feature type="transmembrane region" description="Helical" evidence="7">
    <location>
        <begin position="317"/>
        <end position="339"/>
    </location>
</feature>
<dbReference type="GO" id="GO:0005886">
    <property type="term" value="C:plasma membrane"/>
    <property type="evidence" value="ECO:0007669"/>
    <property type="project" value="TreeGrafter"/>
</dbReference>
<evidence type="ECO:0000313" key="11">
    <source>
        <dbReference type="Proteomes" id="UP000308267"/>
    </source>
</evidence>
<evidence type="ECO:0000259" key="8">
    <source>
        <dbReference type="PROSITE" id="PS51380"/>
    </source>
</evidence>
<dbReference type="GO" id="GO:0016036">
    <property type="term" value="P:cellular response to phosphate starvation"/>
    <property type="evidence" value="ECO:0007669"/>
    <property type="project" value="TreeGrafter"/>
</dbReference>
<feature type="domain" description="EXS" evidence="8">
    <location>
        <begin position="510"/>
        <end position="708"/>
    </location>
</feature>
<dbReference type="AlphaFoldDB" id="A0A4S2M150"/>
<evidence type="ECO:0000256" key="3">
    <source>
        <dbReference type="ARBA" id="ARBA00022692"/>
    </source>
</evidence>
<dbReference type="STRING" id="147828.A0A4S2M150"/>
<evidence type="ECO:0008006" key="12">
    <source>
        <dbReference type="Google" id="ProtNLM"/>
    </source>
</evidence>
<dbReference type="InterPro" id="IPR004331">
    <property type="entry name" value="SPX_dom"/>
</dbReference>
<feature type="region of interest" description="Disordered" evidence="6">
    <location>
        <begin position="886"/>
        <end position="920"/>
    </location>
</feature>
<dbReference type="EMBL" id="SJOL01005688">
    <property type="protein sequence ID" value="TGZ69932.1"/>
    <property type="molecule type" value="Genomic_DNA"/>
</dbReference>
<keyword evidence="11" id="KW-1185">Reference proteome</keyword>
<evidence type="ECO:0000256" key="7">
    <source>
        <dbReference type="SAM" id="Phobius"/>
    </source>
</evidence>